<keyword evidence="3" id="KW-1185">Reference proteome</keyword>
<dbReference type="EMBL" id="RQHK01000017">
    <property type="protein sequence ID" value="TGM73311.1"/>
    <property type="molecule type" value="Genomic_DNA"/>
</dbReference>
<proteinExistence type="predicted"/>
<protein>
    <recommendedName>
        <fullName evidence="4">Glycosyltransferase RgtA/B/C/D-like domain-containing protein</fullName>
    </recommendedName>
</protein>
<keyword evidence="1" id="KW-0812">Transmembrane</keyword>
<organism evidence="2 3">
    <name type="scientific">Leptospira mtsangambouensis</name>
    <dbReference type="NCBI Taxonomy" id="2484912"/>
    <lineage>
        <taxon>Bacteria</taxon>
        <taxon>Pseudomonadati</taxon>
        <taxon>Spirochaetota</taxon>
        <taxon>Spirochaetia</taxon>
        <taxon>Leptospirales</taxon>
        <taxon>Leptospiraceae</taxon>
        <taxon>Leptospira</taxon>
    </lineage>
</organism>
<name>A0ABY2NXZ2_9LEPT</name>
<keyword evidence="1" id="KW-0472">Membrane</keyword>
<keyword evidence="1" id="KW-1133">Transmembrane helix</keyword>
<sequence length="515" mass="61429">MKLKFYKLYSLLVLLFLLSNSLFIKPDRDILFYDETNYLEAGNQEFTFVDSAVYRLHYKILSKFIKDPIDRYFINYQLLVFLFGVCFLLAARSKKELILIVTFLILLFSSRFLSDLWPFITLLSSIWLVLLFISFRSNHDFLSIIFCFLLVFTRVEFLYLYYLLFFLILYKSWGVKIKKGSLFLKFFLYLFGFIIILTHNPSDGERSYVAFCQHYAFSKFVRNLYMEDPWTTCDFLLAKDFGNAKNLLDLWLLNPKHFGLHLFYNLDLFFKKIQELFLVPPVVSIVFILSFLFFEIKGFIQICFQRKNRKIANHLLLYILLGVSFLTILVIFPREHYILHFFVSIVLLSIQQKNFHKIFRSLRTHSIWLYFVVSIVAVILLTFYFQKTKTIRSVALRNPCSNIFTLQVLRNLELKNYNILAFDGSVCAYLPNASCKQFQISNKNISFDQFLEQNRINILILSDHWDRDQKYIKDSEYQFFISHSYKTKTTGDLFEPTQFSLCPNRKILLKKETKD</sequence>
<evidence type="ECO:0008006" key="4">
    <source>
        <dbReference type="Google" id="ProtNLM"/>
    </source>
</evidence>
<feature type="transmembrane region" description="Helical" evidence="1">
    <location>
        <begin position="367"/>
        <end position="385"/>
    </location>
</feature>
<feature type="transmembrane region" description="Helical" evidence="1">
    <location>
        <begin position="141"/>
        <end position="170"/>
    </location>
</feature>
<feature type="transmembrane region" description="Helical" evidence="1">
    <location>
        <begin position="315"/>
        <end position="332"/>
    </location>
</feature>
<feature type="transmembrane region" description="Helical" evidence="1">
    <location>
        <begin position="276"/>
        <end position="294"/>
    </location>
</feature>
<comment type="caution">
    <text evidence="2">The sequence shown here is derived from an EMBL/GenBank/DDBJ whole genome shotgun (WGS) entry which is preliminary data.</text>
</comment>
<gene>
    <name evidence="2" type="ORF">EHR01_19160</name>
</gene>
<feature type="transmembrane region" description="Helical" evidence="1">
    <location>
        <begin position="72"/>
        <end position="91"/>
    </location>
</feature>
<evidence type="ECO:0000313" key="2">
    <source>
        <dbReference type="EMBL" id="TGM73311.1"/>
    </source>
</evidence>
<evidence type="ECO:0000256" key="1">
    <source>
        <dbReference type="SAM" id="Phobius"/>
    </source>
</evidence>
<dbReference type="Proteomes" id="UP000297940">
    <property type="component" value="Unassembled WGS sequence"/>
</dbReference>
<accession>A0ABY2NXZ2</accession>
<feature type="transmembrane region" description="Helical" evidence="1">
    <location>
        <begin position="182"/>
        <end position="199"/>
    </location>
</feature>
<reference evidence="3" key="1">
    <citation type="journal article" date="2019" name="PLoS Negl. Trop. Dis.">
        <title>Revisiting the worldwide diversity of Leptospira species in the environment.</title>
        <authorList>
            <person name="Vincent A.T."/>
            <person name="Schiettekatte O."/>
            <person name="Bourhy P."/>
            <person name="Veyrier F.J."/>
            <person name="Picardeau M."/>
        </authorList>
    </citation>
    <scope>NUCLEOTIDE SEQUENCE [LARGE SCALE GENOMIC DNA]</scope>
    <source>
        <strain evidence="3">201601298</strain>
    </source>
</reference>
<dbReference type="RefSeq" id="WP_135697305.1">
    <property type="nucleotide sequence ID" value="NZ_RQHK01000017.1"/>
</dbReference>
<feature type="transmembrane region" description="Helical" evidence="1">
    <location>
        <begin position="112"/>
        <end position="135"/>
    </location>
</feature>
<evidence type="ECO:0000313" key="3">
    <source>
        <dbReference type="Proteomes" id="UP000297940"/>
    </source>
</evidence>